<evidence type="ECO:0000313" key="2">
    <source>
        <dbReference type="Proteomes" id="UP000242180"/>
    </source>
</evidence>
<evidence type="ECO:0000313" key="1">
    <source>
        <dbReference type="EMBL" id="ORY98542.1"/>
    </source>
</evidence>
<dbReference type="AlphaFoldDB" id="A0A1X2HHN9"/>
<dbReference type="Pfam" id="PF16053">
    <property type="entry name" value="MRP-S34"/>
    <property type="match status" value="1"/>
</dbReference>
<protein>
    <submittedName>
        <fullName evidence="1">Uncharacterized protein</fullName>
    </submittedName>
</protein>
<dbReference type="OMA" id="PQDGVGQ"/>
<dbReference type="InterPro" id="IPR032053">
    <property type="entry name" value="Ribosomal_mS34"/>
</dbReference>
<name>A0A1X2HHN9_SYNRA</name>
<gene>
    <name evidence="1" type="ORF">BCR43DRAFT_487710</name>
</gene>
<dbReference type="InParanoid" id="A0A1X2HHN9"/>
<dbReference type="GO" id="GO:0003735">
    <property type="term" value="F:structural constituent of ribosome"/>
    <property type="evidence" value="ECO:0007669"/>
    <property type="project" value="InterPro"/>
</dbReference>
<dbReference type="GO" id="GO:0005739">
    <property type="term" value="C:mitochondrion"/>
    <property type="evidence" value="ECO:0007669"/>
    <property type="project" value="InterPro"/>
</dbReference>
<dbReference type="OrthoDB" id="16434at2759"/>
<reference evidence="1 2" key="1">
    <citation type="submission" date="2016-07" db="EMBL/GenBank/DDBJ databases">
        <title>Pervasive Adenine N6-methylation of Active Genes in Fungi.</title>
        <authorList>
            <consortium name="DOE Joint Genome Institute"/>
            <person name="Mondo S.J."/>
            <person name="Dannebaum R.O."/>
            <person name="Kuo R.C."/>
            <person name="Labutti K."/>
            <person name="Haridas S."/>
            <person name="Kuo A."/>
            <person name="Salamov A."/>
            <person name="Ahrendt S.R."/>
            <person name="Lipzen A."/>
            <person name="Sullivan W."/>
            <person name="Andreopoulos W.B."/>
            <person name="Clum A."/>
            <person name="Lindquist E."/>
            <person name="Daum C."/>
            <person name="Ramamoorthy G.K."/>
            <person name="Gryganskyi A."/>
            <person name="Culley D."/>
            <person name="Magnuson J.K."/>
            <person name="James T.Y."/>
            <person name="O'Malley M.A."/>
            <person name="Stajich J.E."/>
            <person name="Spatafora J.W."/>
            <person name="Visel A."/>
            <person name="Grigoriev I.V."/>
        </authorList>
    </citation>
    <scope>NUCLEOTIDE SEQUENCE [LARGE SCALE GENOMIC DNA]</scope>
    <source>
        <strain evidence="1 2">NRRL 2496</strain>
    </source>
</reference>
<accession>A0A1X2HHN9</accession>
<dbReference type="Proteomes" id="UP000242180">
    <property type="component" value="Unassembled WGS sequence"/>
</dbReference>
<organism evidence="1 2">
    <name type="scientific">Syncephalastrum racemosum</name>
    <name type="common">Filamentous fungus</name>
    <dbReference type="NCBI Taxonomy" id="13706"/>
    <lineage>
        <taxon>Eukaryota</taxon>
        <taxon>Fungi</taxon>
        <taxon>Fungi incertae sedis</taxon>
        <taxon>Mucoromycota</taxon>
        <taxon>Mucoromycotina</taxon>
        <taxon>Mucoromycetes</taxon>
        <taxon>Mucorales</taxon>
        <taxon>Syncephalastraceae</taxon>
        <taxon>Syncephalastrum</taxon>
    </lineage>
</organism>
<dbReference type="EMBL" id="MCGN01000003">
    <property type="protein sequence ID" value="ORY98542.1"/>
    <property type="molecule type" value="Genomic_DNA"/>
</dbReference>
<comment type="caution">
    <text evidence="1">The sequence shown here is derived from an EMBL/GenBank/DDBJ whole genome shotgun (WGS) entry which is preliminary data.</text>
</comment>
<sequence>MNVAREIVGKLPSKPSGFTGGKNLYQLLSILPEQGVGVRVAPNKFINKPALKDSYYEVTKVKFKPGMTHGRAWGVQVLKGRTMQEGKPMEIRGGLKYRWRQLQ</sequence>
<proteinExistence type="predicted"/>
<keyword evidence="2" id="KW-1185">Reference proteome</keyword>